<dbReference type="PROSITE" id="PS51787">
    <property type="entry name" value="LON_N"/>
    <property type="match status" value="1"/>
</dbReference>
<comment type="function">
    <text evidence="10">ATP-dependent serine protease that mediates the selective degradation of mutant and abnormal proteins as well as certain short-lived regulatory proteins. Required for cellular homeostasis and for survival from DNA damage and developmental changes induced by stress. Degrades polypeptides processively to yield small peptide fragments that are 5 to 10 amino acids long. Binds to DNA in a double-stranded, site-specific manner.</text>
</comment>
<evidence type="ECO:0000313" key="20">
    <source>
        <dbReference type="Proteomes" id="UP000178449"/>
    </source>
</evidence>
<evidence type="ECO:0000256" key="13">
    <source>
        <dbReference type="PIRSR" id="PIRSR001174-2"/>
    </source>
</evidence>
<evidence type="ECO:0000259" key="18">
    <source>
        <dbReference type="PROSITE" id="PS51787"/>
    </source>
</evidence>
<dbReference type="PIRSF" id="PIRSF001174">
    <property type="entry name" value="Lon_proteas"/>
    <property type="match status" value="1"/>
</dbReference>
<dbReference type="PANTHER" id="PTHR43718">
    <property type="entry name" value="LON PROTEASE"/>
    <property type="match status" value="1"/>
</dbReference>
<feature type="domain" description="Lon N-terminal" evidence="18">
    <location>
        <begin position="50"/>
        <end position="247"/>
    </location>
</feature>
<protein>
    <recommendedName>
        <fullName evidence="10 11">Lon protease</fullName>
        <ecNumber evidence="10 11">3.4.21.53</ecNumber>
    </recommendedName>
    <alternativeName>
        <fullName evidence="10">ATP-dependent protease La</fullName>
    </alternativeName>
</protein>
<dbReference type="GO" id="GO:0004176">
    <property type="term" value="F:ATP-dependent peptidase activity"/>
    <property type="evidence" value="ECO:0007669"/>
    <property type="project" value="UniProtKB-UniRule"/>
</dbReference>
<evidence type="ECO:0000256" key="9">
    <source>
        <dbReference type="ARBA" id="ARBA00050665"/>
    </source>
</evidence>
<keyword evidence="4 10" id="KW-0547">Nucleotide-binding</keyword>
<dbReference type="SMART" id="SM00464">
    <property type="entry name" value="LON"/>
    <property type="match status" value="1"/>
</dbReference>
<comment type="subunit">
    <text evidence="10 11">Homohexamer. Organized in a ring with a central cavity.</text>
</comment>
<dbReference type="InterPro" id="IPR054594">
    <property type="entry name" value="Lon_lid"/>
</dbReference>
<dbReference type="InterPro" id="IPR020568">
    <property type="entry name" value="Ribosomal_Su5_D2-typ_SF"/>
</dbReference>
<dbReference type="GO" id="GO:0006515">
    <property type="term" value="P:protein quality control for misfolded or incompletely synthesized proteins"/>
    <property type="evidence" value="ECO:0007669"/>
    <property type="project" value="UniProtKB-UniRule"/>
</dbReference>
<evidence type="ECO:0000313" key="19">
    <source>
        <dbReference type="EMBL" id="OGG97128.1"/>
    </source>
</evidence>
<dbReference type="InterPro" id="IPR003593">
    <property type="entry name" value="AAA+_ATPase"/>
</dbReference>
<dbReference type="InterPro" id="IPR004815">
    <property type="entry name" value="Lon_bac/euk-typ"/>
</dbReference>
<feature type="active site" evidence="10 12">
    <location>
        <position position="768"/>
    </location>
</feature>
<dbReference type="Gene3D" id="2.30.130.40">
    <property type="entry name" value="LON domain-like"/>
    <property type="match status" value="1"/>
</dbReference>
<evidence type="ECO:0000256" key="5">
    <source>
        <dbReference type="ARBA" id="ARBA00022801"/>
    </source>
</evidence>
<evidence type="ECO:0000256" key="16">
    <source>
        <dbReference type="SAM" id="Coils"/>
    </source>
</evidence>
<keyword evidence="8 10" id="KW-0346">Stress response</keyword>
<keyword evidence="3 10" id="KW-0645">Protease</keyword>
<dbReference type="Gene3D" id="1.20.5.5270">
    <property type="match status" value="1"/>
</dbReference>
<dbReference type="PROSITE" id="PS51786">
    <property type="entry name" value="LON_PROTEOLYTIC"/>
    <property type="match status" value="1"/>
</dbReference>
<evidence type="ECO:0000256" key="1">
    <source>
        <dbReference type="ARBA" id="ARBA00004496"/>
    </source>
</evidence>
<feature type="active site" evidence="10 12">
    <location>
        <position position="725"/>
    </location>
</feature>
<dbReference type="PRINTS" id="PR00830">
    <property type="entry name" value="ENDOLAPTASE"/>
</dbReference>
<evidence type="ECO:0000256" key="15">
    <source>
        <dbReference type="RuleBase" id="RU000591"/>
    </source>
</evidence>
<feature type="coiled-coil region" evidence="16">
    <location>
        <begin position="277"/>
        <end position="325"/>
    </location>
</feature>
<keyword evidence="5 10" id="KW-0378">Hydrolase</keyword>
<dbReference type="InterPro" id="IPR027065">
    <property type="entry name" value="Lon_Prtase"/>
</dbReference>
<dbReference type="Pfam" id="PF02190">
    <property type="entry name" value="LON_substr_bdg"/>
    <property type="match status" value="1"/>
</dbReference>
<dbReference type="GO" id="GO:0034605">
    <property type="term" value="P:cellular response to heat"/>
    <property type="evidence" value="ECO:0007669"/>
    <property type="project" value="UniProtKB-UniRule"/>
</dbReference>
<dbReference type="EMBL" id="MFNE01000004">
    <property type="protein sequence ID" value="OGG97128.1"/>
    <property type="molecule type" value="Genomic_DNA"/>
</dbReference>
<dbReference type="InterPro" id="IPR015947">
    <property type="entry name" value="PUA-like_sf"/>
</dbReference>
<dbReference type="GO" id="GO:0004252">
    <property type="term" value="F:serine-type endopeptidase activity"/>
    <property type="evidence" value="ECO:0007669"/>
    <property type="project" value="UniProtKB-UniRule"/>
</dbReference>
<dbReference type="InterPro" id="IPR003111">
    <property type="entry name" value="Lon_prtase_N"/>
</dbReference>
<dbReference type="GO" id="GO:0005737">
    <property type="term" value="C:cytoplasm"/>
    <property type="evidence" value="ECO:0007669"/>
    <property type="project" value="UniProtKB-SubCell"/>
</dbReference>
<feature type="domain" description="Lon proteolytic" evidence="17">
    <location>
        <begin position="637"/>
        <end position="819"/>
    </location>
</feature>
<organism evidence="19 20">
    <name type="scientific">Candidatus Lambdaproteobacteria bacterium RIFOXYD2_FULL_50_16</name>
    <dbReference type="NCBI Taxonomy" id="1817772"/>
    <lineage>
        <taxon>Bacteria</taxon>
        <taxon>Pseudomonadati</taxon>
        <taxon>Pseudomonadota</taxon>
        <taxon>Candidatus Lambdaproteobacteria</taxon>
    </lineage>
</organism>
<dbReference type="Proteomes" id="UP000178449">
    <property type="component" value="Unassembled WGS sequence"/>
</dbReference>
<gene>
    <name evidence="10" type="primary">lon</name>
    <name evidence="19" type="ORF">A2527_10700</name>
</gene>
<accession>A0A1F6GG98</accession>
<proteinExistence type="evidence at transcript level"/>
<dbReference type="AlphaFoldDB" id="A0A1F6GG98"/>
<evidence type="ECO:0000256" key="8">
    <source>
        <dbReference type="ARBA" id="ARBA00023016"/>
    </source>
</evidence>
<dbReference type="Pfam" id="PF22667">
    <property type="entry name" value="Lon_lid"/>
    <property type="match status" value="1"/>
</dbReference>
<dbReference type="InterPro" id="IPR046336">
    <property type="entry name" value="Lon_prtase_N_sf"/>
</dbReference>
<dbReference type="PANTHER" id="PTHR43718:SF2">
    <property type="entry name" value="LON PROTEASE HOMOLOG, MITOCHONDRIAL"/>
    <property type="match status" value="1"/>
</dbReference>
<keyword evidence="2 10" id="KW-0963">Cytoplasm</keyword>
<dbReference type="InterPro" id="IPR027543">
    <property type="entry name" value="Lon_bac"/>
</dbReference>
<dbReference type="CDD" id="cd19500">
    <property type="entry name" value="RecA-like_Lon"/>
    <property type="match status" value="1"/>
</dbReference>
<dbReference type="Gene3D" id="1.20.58.1480">
    <property type="match status" value="1"/>
</dbReference>
<dbReference type="InterPro" id="IPR027417">
    <property type="entry name" value="P-loop_NTPase"/>
</dbReference>
<evidence type="ECO:0000256" key="4">
    <source>
        <dbReference type="ARBA" id="ARBA00022741"/>
    </source>
</evidence>
<dbReference type="InterPro" id="IPR008269">
    <property type="entry name" value="Lon_proteolytic"/>
</dbReference>
<dbReference type="SUPFAM" id="SSF52540">
    <property type="entry name" value="P-loop containing nucleoside triphosphate hydrolases"/>
    <property type="match status" value="1"/>
</dbReference>
<evidence type="ECO:0000256" key="6">
    <source>
        <dbReference type="ARBA" id="ARBA00022825"/>
    </source>
</evidence>
<dbReference type="InterPro" id="IPR014721">
    <property type="entry name" value="Ribsml_uS5_D2-typ_fold_subgr"/>
</dbReference>
<feature type="binding site" evidence="10 13">
    <location>
        <begin position="400"/>
        <end position="407"/>
    </location>
    <ligand>
        <name>ATP</name>
        <dbReference type="ChEBI" id="CHEBI:30616"/>
    </ligand>
</feature>
<dbReference type="Gene3D" id="3.30.230.10">
    <property type="match status" value="1"/>
</dbReference>
<dbReference type="Pfam" id="PF05362">
    <property type="entry name" value="Lon_C"/>
    <property type="match status" value="1"/>
</dbReference>
<sequence length="832" mass="93681">MSEQEDLKDFEEEPSKGEVIEPDQVILQGVSPDSNFGALLPKADLLPEQLGIIAVQHRPLFPHMVIPLVVEGDIYQKTLNQAQKEQDYVGIFLAKPQFDAEDPKVEHLHKVGVVARIAKVFAQDDHGSQVLLDVLERVTIVAPIEAGELMRAHVKYRRDQRIKVNDEIRAYSREILTNMKELIRLNPLIKEELNQFINQISIDDPSRLADFAATLTSAEKEELQQILAAEDIIDRLGKTLLLIKKELELSRLQAEISERIENRISEHQREFFLREQLKEIQKELGISKDEKAQLMEKLEARAKSLKFSEEARERFEEEMNKLSLLDVQSPEFNVSRNYLDWIVSLPWGVYSKENLSLERAERVLAEDHYGLEDIKERIVEFIATMILKKENSGTILCFVGPPGVGKTSIGKSIARAMGRKFFRFSVGGMRDEAEIKGHRRTYIGAMPGKFIQALKGSKYANPVIMLDEIDKIGNSFQGDPASALLEVLDPEQNHAFSDHYLDLAFDLSKVFFIATANQLDTIPPALLDRMEVLRLSGYIAQEKMHIAKRYLIPKQRKEHGLKGSQVAFADGAIRDIIDGYAREAGVRKLENMIQKICRKRATELVRGTEVKSNRIGVVEVKKYLKNPIYEEDEIHGEGKVGVVTGLAWTSLGGSILPVEANWVPSKAKGFQQTGQLGDVMVESSKIAYSFVNSAADRYGGNTDFFDDKLVHLHVPAGATPKDGPSAGVTMATVLISLIRNQPVIPKLGMTGELTLVGEVLPIGGLKEKVIASRRSGLKEIIIPWANKKDFIELPEHLKEGLTIHYAKHYDDVFKVAFAVKPKFPRINRRKAR</sequence>
<dbReference type="GO" id="GO:0043565">
    <property type="term" value="F:sequence-specific DNA binding"/>
    <property type="evidence" value="ECO:0007669"/>
    <property type="project" value="UniProtKB-UniRule"/>
</dbReference>
<comment type="catalytic activity">
    <reaction evidence="9 10 11 14">
        <text>Hydrolysis of proteins in presence of ATP.</text>
        <dbReference type="EC" id="3.4.21.53"/>
    </reaction>
</comment>
<dbReference type="InterPro" id="IPR003959">
    <property type="entry name" value="ATPase_AAA_core"/>
</dbReference>
<dbReference type="SUPFAM" id="SSF88697">
    <property type="entry name" value="PUA domain-like"/>
    <property type="match status" value="1"/>
</dbReference>
<evidence type="ECO:0000256" key="2">
    <source>
        <dbReference type="ARBA" id="ARBA00022490"/>
    </source>
</evidence>
<reference evidence="19 20" key="1">
    <citation type="journal article" date="2016" name="Nat. Commun.">
        <title>Thousands of microbial genomes shed light on interconnected biogeochemical processes in an aquifer system.</title>
        <authorList>
            <person name="Anantharaman K."/>
            <person name="Brown C.T."/>
            <person name="Hug L.A."/>
            <person name="Sharon I."/>
            <person name="Castelle C.J."/>
            <person name="Probst A.J."/>
            <person name="Thomas B.C."/>
            <person name="Singh A."/>
            <person name="Wilkins M.J."/>
            <person name="Karaoz U."/>
            <person name="Brodie E.L."/>
            <person name="Williams K.H."/>
            <person name="Hubbard S.S."/>
            <person name="Banfield J.F."/>
        </authorList>
    </citation>
    <scope>NUCLEOTIDE SEQUENCE [LARGE SCALE GENOMIC DNA]</scope>
</reference>
<evidence type="ECO:0000256" key="14">
    <source>
        <dbReference type="PROSITE-ProRule" id="PRU01122"/>
    </source>
</evidence>
<comment type="induction">
    <text evidence="10">By heat shock.</text>
</comment>
<dbReference type="HAMAP" id="MF_01973">
    <property type="entry name" value="lon_bact"/>
    <property type="match status" value="1"/>
</dbReference>
<dbReference type="GO" id="GO:0016887">
    <property type="term" value="F:ATP hydrolysis activity"/>
    <property type="evidence" value="ECO:0007669"/>
    <property type="project" value="UniProtKB-UniRule"/>
</dbReference>
<evidence type="ECO:0000259" key="17">
    <source>
        <dbReference type="PROSITE" id="PS51786"/>
    </source>
</evidence>
<dbReference type="Gene3D" id="3.40.50.300">
    <property type="entry name" value="P-loop containing nucleotide triphosphate hydrolases"/>
    <property type="match status" value="1"/>
</dbReference>
<keyword evidence="7 10" id="KW-0067">ATP-binding</keyword>
<evidence type="ECO:0000256" key="3">
    <source>
        <dbReference type="ARBA" id="ARBA00022670"/>
    </source>
</evidence>
<dbReference type="Pfam" id="PF00004">
    <property type="entry name" value="AAA"/>
    <property type="match status" value="1"/>
</dbReference>
<evidence type="ECO:0000256" key="10">
    <source>
        <dbReference type="HAMAP-Rule" id="MF_01973"/>
    </source>
</evidence>
<dbReference type="GO" id="GO:0005524">
    <property type="term" value="F:ATP binding"/>
    <property type="evidence" value="ECO:0007669"/>
    <property type="project" value="UniProtKB-UniRule"/>
</dbReference>
<dbReference type="NCBIfam" id="TIGR00763">
    <property type="entry name" value="lon"/>
    <property type="match status" value="1"/>
</dbReference>
<dbReference type="EC" id="3.4.21.53" evidence="10 11"/>
<dbReference type="InterPro" id="IPR008268">
    <property type="entry name" value="Peptidase_S16_AS"/>
</dbReference>
<keyword evidence="6 10" id="KW-0720">Serine protease</keyword>
<comment type="similarity">
    <text evidence="10 11 14 15">Belongs to the peptidase S16 family.</text>
</comment>
<name>A0A1F6GG98_9PROT</name>
<evidence type="ECO:0000256" key="11">
    <source>
        <dbReference type="PIRNR" id="PIRNR001174"/>
    </source>
</evidence>
<dbReference type="FunFam" id="3.40.50.300:FF:000021">
    <property type="entry name" value="Lon protease homolog"/>
    <property type="match status" value="1"/>
</dbReference>
<evidence type="ECO:0000256" key="7">
    <source>
        <dbReference type="ARBA" id="ARBA00022840"/>
    </source>
</evidence>
<evidence type="ECO:0000256" key="12">
    <source>
        <dbReference type="PIRSR" id="PIRSR001174-1"/>
    </source>
</evidence>
<keyword evidence="16" id="KW-0175">Coiled coil</keyword>
<dbReference type="Gene3D" id="1.10.8.60">
    <property type="match status" value="1"/>
</dbReference>
<dbReference type="FunFam" id="1.20.58.1480:FF:000002">
    <property type="entry name" value="Lon protease homolog, mitochondrial"/>
    <property type="match status" value="1"/>
</dbReference>
<dbReference type="STRING" id="1817772.A2527_10700"/>
<dbReference type="PROSITE" id="PS01046">
    <property type="entry name" value="LON_SER"/>
    <property type="match status" value="1"/>
</dbReference>
<comment type="caution">
    <text evidence="19">The sequence shown here is derived from an EMBL/GenBank/DDBJ whole genome shotgun (WGS) entry which is preliminary data.</text>
</comment>
<dbReference type="SMART" id="SM00382">
    <property type="entry name" value="AAA"/>
    <property type="match status" value="1"/>
</dbReference>
<dbReference type="SUPFAM" id="SSF54211">
    <property type="entry name" value="Ribosomal protein S5 domain 2-like"/>
    <property type="match status" value="1"/>
</dbReference>
<comment type="subcellular location">
    <subcellularLocation>
        <location evidence="1 10 11">Cytoplasm</location>
    </subcellularLocation>
</comment>
<dbReference type="FunFam" id="1.20.5.5270:FF:000001">
    <property type="entry name" value="Lon protease homolog, mitochondrial"/>
    <property type="match status" value="1"/>
</dbReference>